<feature type="domain" description="Plastocyanin-like" evidence="4">
    <location>
        <begin position="123"/>
        <end position="152"/>
    </location>
</feature>
<dbReference type="InterPro" id="IPR011706">
    <property type="entry name" value="Cu-oxidase_C"/>
</dbReference>
<dbReference type="PROSITE" id="PS00080">
    <property type="entry name" value="MULTICOPPER_OXIDASE2"/>
    <property type="match status" value="1"/>
</dbReference>
<name>A0A438IWS9_VITVI</name>
<dbReference type="GO" id="GO:0005507">
    <property type="term" value="F:copper ion binding"/>
    <property type="evidence" value="ECO:0007669"/>
    <property type="project" value="InterPro"/>
</dbReference>
<evidence type="ECO:0000313" key="6">
    <source>
        <dbReference type="Proteomes" id="UP000288805"/>
    </source>
</evidence>
<dbReference type="EMBL" id="QGNW01000077">
    <property type="protein sequence ID" value="RVX01197.1"/>
    <property type="molecule type" value="Genomic_DNA"/>
</dbReference>
<sequence>MSLYHQTFQGCQPKNFNSHSYPSWFNFHPYIGINAQVSLSLKGLNNQCSKQYKVKPLSGAGARRGPEWVRPAYFTVGLGPWKVWEYLSNNPIKIVADEVNQVDGKFSQLDRGKDKIGGGKSVADPTGVRFMHCHVEQHLTWGMETAFIVNNGKRLEAQMLSPPSDMPPC</sequence>
<evidence type="ECO:0000256" key="2">
    <source>
        <dbReference type="ARBA" id="ARBA00022723"/>
    </source>
</evidence>
<protein>
    <submittedName>
        <fullName evidence="5">Putative laccase-16</fullName>
    </submittedName>
</protein>
<proteinExistence type="inferred from homology"/>
<keyword evidence="3" id="KW-0186">Copper</keyword>
<accession>A0A438IWS9</accession>
<comment type="caution">
    <text evidence="5">The sequence shown here is derived from an EMBL/GenBank/DDBJ whole genome shotgun (WGS) entry which is preliminary data.</text>
</comment>
<organism evidence="5 6">
    <name type="scientific">Vitis vinifera</name>
    <name type="common">Grape</name>
    <dbReference type="NCBI Taxonomy" id="29760"/>
    <lineage>
        <taxon>Eukaryota</taxon>
        <taxon>Viridiplantae</taxon>
        <taxon>Streptophyta</taxon>
        <taxon>Embryophyta</taxon>
        <taxon>Tracheophyta</taxon>
        <taxon>Spermatophyta</taxon>
        <taxon>Magnoliopsida</taxon>
        <taxon>eudicotyledons</taxon>
        <taxon>Gunneridae</taxon>
        <taxon>Pentapetalae</taxon>
        <taxon>rosids</taxon>
        <taxon>Vitales</taxon>
        <taxon>Vitaceae</taxon>
        <taxon>Viteae</taxon>
        <taxon>Vitis</taxon>
    </lineage>
</organism>
<dbReference type="GO" id="GO:0016491">
    <property type="term" value="F:oxidoreductase activity"/>
    <property type="evidence" value="ECO:0007669"/>
    <property type="project" value="InterPro"/>
</dbReference>
<comment type="similarity">
    <text evidence="1">Belongs to the multicopper oxidase family.</text>
</comment>
<dbReference type="Pfam" id="PF07731">
    <property type="entry name" value="Cu-oxidase_2"/>
    <property type="match status" value="1"/>
</dbReference>
<dbReference type="Proteomes" id="UP000288805">
    <property type="component" value="Unassembled WGS sequence"/>
</dbReference>
<keyword evidence="2" id="KW-0479">Metal-binding</keyword>
<dbReference type="InterPro" id="IPR008972">
    <property type="entry name" value="Cupredoxin"/>
</dbReference>
<evidence type="ECO:0000259" key="4">
    <source>
        <dbReference type="Pfam" id="PF07731"/>
    </source>
</evidence>
<evidence type="ECO:0000256" key="1">
    <source>
        <dbReference type="ARBA" id="ARBA00010609"/>
    </source>
</evidence>
<dbReference type="AlphaFoldDB" id="A0A438IWS9"/>
<reference evidence="5 6" key="1">
    <citation type="journal article" date="2018" name="PLoS Genet.">
        <title>Population sequencing reveals clonal diversity and ancestral inbreeding in the grapevine cultivar Chardonnay.</title>
        <authorList>
            <person name="Roach M.J."/>
            <person name="Johnson D.L."/>
            <person name="Bohlmann J."/>
            <person name="van Vuuren H.J."/>
            <person name="Jones S.J."/>
            <person name="Pretorius I.S."/>
            <person name="Schmidt S.A."/>
            <person name="Borneman A.R."/>
        </authorList>
    </citation>
    <scope>NUCLEOTIDE SEQUENCE [LARGE SCALE GENOMIC DNA]</scope>
    <source>
        <strain evidence="6">cv. Chardonnay</strain>
        <tissue evidence="5">Leaf</tissue>
    </source>
</reference>
<dbReference type="InterPro" id="IPR002355">
    <property type="entry name" value="Cu_oxidase_Cu_BS"/>
</dbReference>
<gene>
    <name evidence="5" type="primary">LAC16_7</name>
    <name evidence="5" type="ORF">CK203_036098</name>
</gene>
<dbReference type="SUPFAM" id="SSF49503">
    <property type="entry name" value="Cupredoxins"/>
    <property type="match status" value="1"/>
</dbReference>
<dbReference type="Gene3D" id="2.60.40.420">
    <property type="entry name" value="Cupredoxins - blue copper proteins"/>
    <property type="match status" value="1"/>
</dbReference>
<evidence type="ECO:0000256" key="3">
    <source>
        <dbReference type="ARBA" id="ARBA00023008"/>
    </source>
</evidence>
<evidence type="ECO:0000313" key="5">
    <source>
        <dbReference type="EMBL" id="RVX01197.1"/>
    </source>
</evidence>